<feature type="transmembrane region" description="Helical" evidence="1">
    <location>
        <begin position="12"/>
        <end position="35"/>
    </location>
</feature>
<keyword evidence="1" id="KW-0472">Membrane</keyword>
<name>A0A8S9FEV0_BRACR</name>
<evidence type="ECO:0000256" key="1">
    <source>
        <dbReference type="SAM" id="Phobius"/>
    </source>
</evidence>
<keyword evidence="1" id="KW-0812">Transmembrane</keyword>
<comment type="caution">
    <text evidence="3">The sequence shown here is derived from an EMBL/GenBank/DDBJ whole genome shotgun (WGS) entry which is preliminary data.</text>
</comment>
<keyword evidence="1" id="KW-1133">Transmembrane helix</keyword>
<reference evidence="3" key="1">
    <citation type="submission" date="2019-12" db="EMBL/GenBank/DDBJ databases">
        <title>Genome sequencing and annotation of Brassica cretica.</title>
        <authorList>
            <person name="Studholme D.J."/>
            <person name="Sarris P.F."/>
        </authorList>
    </citation>
    <scope>NUCLEOTIDE SEQUENCE</scope>
    <source>
        <strain evidence="4">PFS-001/15</strain>
        <strain evidence="3">PFS-102/07</strain>
        <tissue evidence="3">Leaf</tissue>
    </source>
</reference>
<dbReference type="GO" id="GO:0003676">
    <property type="term" value="F:nucleic acid binding"/>
    <property type="evidence" value="ECO:0007669"/>
    <property type="project" value="InterPro"/>
</dbReference>
<evidence type="ECO:0000259" key="2">
    <source>
        <dbReference type="Pfam" id="PF13456"/>
    </source>
</evidence>
<evidence type="ECO:0000313" key="3">
    <source>
        <dbReference type="EMBL" id="KAF2532215.1"/>
    </source>
</evidence>
<dbReference type="InterPro" id="IPR002156">
    <property type="entry name" value="RNaseH_domain"/>
</dbReference>
<dbReference type="EMBL" id="QGKW02001988">
    <property type="protein sequence ID" value="KAF2549964.1"/>
    <property type="molecule type" value="Genomic_DNA"/>
</dbReference>
<feature type="transmembrane region" description="Helical" evidence="1">
    <location>
        <begin position="47"/>
        <end position="67"/>
    </location>
</feature>
<feature type="domain" description="RNase H type-1" evidence="2">
    <location>
        <begin position="2"/>
        <end position="75"/>
    </location>
</feature>
<dbReference type="EMBL" id="QGKY02002305">
    <property type="protein sequence ID" value="KAF2532215.1"/>
    <property type="molecule type" value="Genomic_DNA"/>
</dbReference>
<dbReference type="GO" id="GO:0004523">
    <property type="term" value="F:RNA-DNA hybrid ribonuclease activity"/>
    <property type="evidence" value="ECO:0007669"/>
    <property type="project" value="InterPro"/>
</dbReference>
<protein>
    <recommendedName>
        <fullName evidence="2">RNase H type-1 domain-containing protein</fullName>
    </recommendedName>
</protein>
<dbReference type="Proteomes" id="UP000712281">
    <property type="component" value="Unassembled WGS sequence"/>
</dbReference>
<accession>A0A8S9FEV0</accession>
<gene>
    <name evidence="4" type="ORF">F2Q68_00035232</name>
    <name evidence="3" type="ORF">F2Q70_00030846</name>
</gene>
<dbReference type="AlphaFoldDB" id="A0A8S9FEV0"/>
<sequence>MAQSMAVRAALFFARAYNLTHVWIQSDSLVFVLAINSKTWPMELYEVLMDIALLSSTFSVICFSSFIPRHQNSLAN</sequence>
<dbReference type="Pfam" id="PF13456">
    <property type="entry name" value="RVT_3"/>
    <property type="match status" value="1"/>
</dbReference>
<proteinExistence type="predicted"/>
<organism evidence="3">
    <name type="scientific">Brassica cretica</name>
    <name type="common">Mustard</name>
    <dbReference type="NCBI Taxonomy" id="69181"/>
    <lineage>
        <taxon>Eukaryota</taxon>
        <taxon>Viridiplantae</taxon>
        <taxon>Streptophyta</taxon>
        <taxon>Embryophyta</taxon>
        <taxon>Tracheophyta</taxon>
        <taxon>Spermatophyta</taxon>
        <taxon>Magnoliopsida</taxon>
        <taxon>eudicotyledons</taxon>
        <taxon>Gunneridae</taxon>
        <taxon>Pentapetalae</taxon>
        <taxon>rosids</taxon>
        <taxon>malvids</taxon>
        <taxon>Brassicales</taxon>
        <taxon>Brassicaceae</taxon>
        <taxon>Brassiceae</taxon>
        <taxon>Brassica</taxon>
    </lineage>
</organism>
<evidence type="ECO:0000313" key="4">
    <source>
        <dbReference type="EMBL" id="KAF2549964.1"/>
    </source>
</evidence>